<dbReference type="EMBL" id="LNJU01000005">
    <property type="protein sequence ID" value="KWZ52818.1"/>
    <property type="molecule type" value="Genomic_DNA"/>
</dbReference>
<evidence type="ECO:0000256" key="1">
    <source>
        <dbReference type="SAM" id="SignalP"/>
    </source>
</evidence>
<evidence type="ECO:0008006" key="4">
    <source>
        <dbReference type="Google" id="ProtNLM"/>
    </source>
</evidence>
<dbReference type="Proteomes" id="UP000070119">
    <property type="component" value="Chromosome 2"/>
</dbReference>
<sequence>MKLLRTFILLLLCAVLPISGLAASGLTGECPMQQTMAMDTDAGQSADMPGCESMKASSVDKAKANGAFCKVTAQCQFGSLYHPAATADISRPAVSGTPVVFHYIQSLPVRDPNGLWRPPRLV</sequence>
<reference evidence="2 3" key="1">
    <citation type="submission" date="2015-11" db="EMBL/GenBank/DDBJ databases">
        <authorList>
            <person name="Sahl J."/>
            <person name="Wagner D."/>
            <person name="Keim P."/>
        </authorList>
    </citation>
    <scope>NUCLEOTIDE SEQUENCE [LARGE SCALE GENOMIC DNA]</scope>
    <source>
        <strain evidence="2 3">MSMB1157</strain>
    </source>
</reference>
<feature type="signal peptide" evidence="1">
    <location>
        <begin position="1"/>
        <end position="22"/>
    </location>
</feature>
<organism evidence="2 3">
    <name type="scientific">Burkholderia ubonensis</name>
    <dbReference type="NCBI Taxonomy" id="101571"/>
    <lineage>
        <taxon>Bacteria</taxon>
        <taxon>Pseudomonadati</taxon>
        <taxon>Pseudomonadota</taxon>
        <taxon>Betaproteobacteria</taxon>
        <taxon>Burkholderiales</taxon>
        <taxon>Burkholderiaceae</taxon>
        <taxon>Burkholderia</taxon>
        <taxon>Burkholderia cepacia complex</taxon>
    </lineage>
</organism>
<evidence type="ECO:0000313" key="2">
    <source>
        <dbReference type="EMBL" id="KWZ52818.1"/>
    </source>
</evidence>
<feature type="chain" id="PRO_5041345488" description="Lipoprotein" evidence="1">
    <location>
        <begin position="23"/>
        <end position="122"/>
    </location>
</feature>
<gene>
    <name evidence="2" type="ORF">WK57_27705</name>
</gene>
<protein>
    <recommendedName>
        <fullName evidence="4">Lipoprotein</fullName>
    </recommendedName>
</protein>
<dbReference type="RefSeq" id="WP_060969493.1">
    <property type="nucleotide sequence ID" value="NZ_CM003772.1"/>
</dbReference>
<name>A0AA40R435_9BURK</name>
<dbReference type="AlphaFoldDB" id="A0AA40R435"/>
<comment type="caution">
    <text evidence="2">The sequence shown here is derived from an EMBL/GenBank/DDBJ whole genome shotgun (WGS) entry which is preliminary data.</text>
</comment>
<keyword evidence="1" id="KW-0732">Signal</keyword>
<evidence type="ECO:0000313" key="3">
    <source>
        <dbReference type="Proteomes" id="UP000070119"/>
    </source>
</evidence>
<proteinExistence type="predicted"/>
<accession>A0AA40R435</accession>